<name>A0A382FJ51_9ZZZZ</name>
<protein>
    <recommendedName>
        <fullName evidence="2">SGNH hydrolase-type esterase domain-containing protein</fullName>
    </recommendedName>
</protein>
<evidence type="ECO:0000313" key="1">
    <source>
        <dbReference type="EMBL" id="SVB62167.1"/>
    </source>
</evidence>
<evidence type="ECO:0008006" key="2">
    <source>
        <dbReference type="Google" id="ProtNLM"/>
    </source>
</evidence>
<dbReference type="Gene3D" id="3.40.50.1110">
    <property type="entry name" value="SGNH hydrolase"/>
    <property type="match status" value="1"/>
</dbReference>
<dbReference type="SUPFAM" id="SSF52266">
    <property type="entry name" value="SGNH hydrolase"/>
    <property type="match status" value="1"/>
</dbReference>
<dbReference type="AlphaFoldDB" id="A0A382FJ51"/>
<gene>
    <name evidence="1" type="ORF">METZ01_LOCUS215021</name>
</gene>
<reference evidence="1" key="1">
    <citation type="submission" date="2018-05" db="EMBL/GenBank/DDBJ databases">
        <authorList>
            <person name="Lanie J.A."/>
            <person name="Ng W.-L."/>
            <person name="Kazmierczak K.M."/>
            <person name="Andrzejewski T.M."/>
            <person name="Davidsen T.M."/>
            <person name="Wayne K.J."/>
            <person name="Tettelin H."/>
            <person name="Glass J.I."/>
            <person name="Rusch D."/>
            <person name="Podicherti R."/>
            <person name="Tsui H.-C.T."/>
            <person name="Winkler M.E."/>
        </authorList>
    </citation>
    <scope>NUCLEOTIDE SEQUENCE</scope>
</reference>
<accession>A0A382FJ51</accession>
<dbReference type="EMBL" id="UINC01049873">
    <property type="protein sequence ID" value="SVB62167.1"/>
    <property type="molecule type" value="Genomic_DNA"/>
</dbReference>
<feature type="non-terminal residue" evidence="1">
    <location>
        <position position="1"/>
    </location>
</feature>
<organism evidence="1">
    <name type="scientific">marine metagenome</name>
    <dbReference type="NCBI Taxonomy" id="408172"/>
    <lineage>
        <taxon>unclassified sequences</taxon>
        <taxon>metagenomes</taxon>
        <taxon>ecological metagenomes</taxon>
    </lineage>
</organism>
<dbReference type="InterPro" id="IPR036514">
    <property type="entry name" value="SGNH_hydro_sf"/>
</dbReference>
<proteinExistence type="predicted"/>
<sequence>KIMPDLLHLTEKGYTIWAESIEEKLSELMAE</sequence>